<feature type="region of interest" description="Disordered" evidence="10">
    <location>
        <begin position="1"/>
        <end position="35"/>
    </location>
</feature>
<dbReference type="GO" id="GO:0000724">
    <property type="term" value="P:double-strand break repair via homologous recombination"/>
    <property type="evidence" value="ECO:0007669"/>
    <property type="project" value="TreeGrafter"/>
</dbReference>
<dbReference type="InterPro" id="IPR010994">
    <property type="entry name" value="RuvA_2-like"/>
</dbReference>
<feature type="region of interest" description="Disordered" evidence="10">
    <location>
        <begin position="449"/>
        <end position="507"/>
    </location>
</feature>
<dbReference type="InterPro" id="IPR047520">
    <property type="entry name" value="XPF_nuclease"/>
</dbReference>
<feature type="region of interest" description="Disordered" evidence="10">
    <location>
        <begin position="604"/>
        <end position="712"/>
    </location>
</feature>
<dbReference type="AlphaFoldDB" id="A0AAV5GM03"/>
<dbReference type="CDD" id="cd20078">
    <property type="entry name" value="XPF_nuclease_XPF_euk"/>
    <property type="match status" value="1"/>
</dbReference>
<keyword evidence="7" id="KW-0238">DNA-binding</keyword>
<evidence type="ECO:0000259" key="11">
    <source>
        <dbReference type="SMART" id="SM00891"/>
    </source>
</evidence>
<keyword evidence="9" id="KW-0539">Nucleus</keyword>
<dbReference type="SUPFAM" id="SSF52980">
    <property type="entry name" value="Restriction endonuclease-like"/>
    <property type="match status" value="1"/>
</dbReference>
<name>A0AAV5GM03_9BASI</name>
<evidence type="ECO:0000256" key="10">
    <source>
        <dbReference type="SAM" id="MobiDB-lite"/>
    </source>
</evidence>
<dbReference type="GO" id="GO:0003684">
    <property type="term" value="F:damaged DNA binding"/>
    <property type="evidence" value="ECO:0007669"/>
    <property type="project" value="TreeGrafter"/>
</dbReference>
<evidence type="ECO:0000256" key="5">
    <source>
        <dbReference type="ARBA" id="ARBA00022763"/>
    </source>
</evidence>
<feature type="compositionally biased region" description="Low complexity" evidence="10">
    <location>
        <begin position="618"/>
        <end position="635"/>
    </location>
</feature>
<comment type="caution">
    <text evidence="12">The sequence shown here is derived from an EMBL/GenBank/DDBJ whole genome shotgun (WGS) entry which is preliminary data.</text>
</comment>
<dbReference type="GO" id="GO:0000712">
    <property type="term" value="P:resolution of meiotic recombination intermediates"/>
    <property type="evidence" value="ECO:0007669"/>
    <property type="project" value="TreeGrafter"/>
</dbReference>
<dbReference type="SMART" id="SM00891">
    <property type="entry name" value="ERCC4"/>
    <property type="match status" value="1"/>
</dbReference>
<sequence length="1130" mass="124548">MPPSRTPSDPGRGKGKSTAADSQQDKPTKVKPVDATKGAVDSTLLLPFQASVLQQLVPPENAAPSTGDALLIMARGLGLRTVVTTFLKIYDLPEKLVLVVNATPEEERSFSEEVGMRLKVVGFELNDTQRERMYKDGGIFSVTSRILIVDMLKGRIPVELITGLVVLHAEEVKPTSQEAFVVRIYREKNKIGFLKAFSDRPESFTFGLSPLETTLKQLKLREVMILPRFHDEVDADLQKRRADVVEIYQPLTHNMADVQTAILECMEMTLAEIKRSNSYLEVEDLTVENALFKSFDRLVRIQLDPVWHKVGPKTRGLVNDLTTLRKLQEFLLSFDCVRFNQYLETLLSSYTPSVGGLDRRDRPAWLGTPAADTIFTVSRNRVYLQKAVAPPAAPDKGKERQREMTVDGIEIPDDLADEDWMLAGAAGADAGPTEEEEAMLREIEEAAMRERDHAAGPAAASSDAGAASGANPDRQAMPPPQLPGNRAAASAAATPAPAHPPKKRPRIGWMPPGVEPVLEEQPKWAVLAEALDEIEQQMMRADHFPYGSNDTILVMCNSTSTCLTLGNYLSAQDPDNSESHNMLESKLSSYFYWKAHMGKLQRTLKRTPGFNKGERRSSTAASSAGSSTSTSANGGPANGYGASKSGTQNRGGGGAYGPGKKDDYELSAALRSKDLRRGSAPPTKRRRVRGGGAAGSSTGATRSTSGAGGATGPMFAAATGANPEAFEEDVSKIADMVNSTGAPTTVEADELDEDEVFNELDFNAYFGLISNEDLVIIRPYLDDEDDRVLDELRPKYVVMYDPTPAFVRRIETYRAAHPGLAIRVYFLVYKDSVEEQKYLSEIRREKDAFVRLIQEKGSMAIPHEAEYRPHEDEGELLRTVSSRIGGGKHATQEIPKVIVDMREFRSSLPSLLHAAHFEVIPVTLGIGDYIITPEMAVERKSIADLISSFNSGRLFQQCELLTAHYKEPILLIEFDEKKSFNLETYVETRTRLENASEVDLRSKLVLLTISFPKLRLIWSSSPYQTVEIFRDLKENRDEPDPAKAVLVGVETDEGGVAAEGTLSAEAGFNIAPQEMLRALPGVSSKNYRYLSSQVENMEKLVQLELNEVQALIGNEPGKQLHGFIHTDVHY</sequence>
<evidence type="ECO:0000313" key="12">
    <source>
        <dbReference type="EMBL" id="GJN93336.1"/>
    </source>
</evidence>
<proteinExistence type="inferred from homology"/>
<feature type="compositionally biased region" description="Basic and acidic residues" evidence="10">
    <location>
        <begin position="23"/>
        <end position="34"/>
    </location>
</feature>
<organism evidence="12 13">
    <name type="scientific">Rhodotorula paludigena</name>
    <dbReference type="NCBI Taxonomy" id="86838"/>
    <lineage>
        <taxon>Eukaryota</taxon>
        <taxon>Fungi</taxon>
        <taxon>Dikarya</taxon>
        <taxon>Basidiomycota</taxon>
        <taxon>Pucciniomycotina</taxon>
        <taxon>Microbotryomycetes</taxon>
        <taxon>Sporidiobolales</taxon>
        <taxon>Sporidiobolaceae</taxon>
        <taxon>Rhodotorula</taxon>
    </lineage>
</organism>
<dbReference type="InterPro" id="IPR006166">
    <property type="entry name" value="ERCC4_domain"/>
</dbReference>
<reference evidence="12 13" key="1">
    <citation type="submission" date="2021-12" db="EMBL/GenBank/DDBJ databases">
        <title>High titer production of polyol ester of fatty acids by Rhodotorula paludigena BS15 towards product separation-free biomass refinery.</title>
        <authorList>
            <person name="Mano J."/>
            <person name="Ono H."/>
            <person name="Tanaka T."/>
            <person name="Naito K."/>
            <person name="Sushida H."/>
            <person name="Ike M."/>
            <person name="Tokuyasu K."/>
            <person name="Kitaoka M."/>
        </authorList>
    </citation>
    <scope>NUCLEOTIDE SEQUENCE [LARGE SCALE GENOMIC DNA]</scope>
    <source>
        <strain evidence="12 13">BS15</strain>
    </source>
</reference>
<evidence type="ECO:0000256" key="4">
    <source>
        <dbReference type="ARBA" id="ARBA00022759"/>
    </source>
</evidence>
<accession>A0AAV5GM03</accession>
<comment type="subcellular location">
    <subcellularLocation>
        <location evidence="1">Nucleus</location>
    </subcellularLocation>
</comment>
<evidence type="ECO:0000256" key="9">
    <source>
        <dbReference type="ARBA" id="ARBA00023242"/>
    </source>
</evidence>
<feature type="compositionally biased region" description="Low complexity" evidence="10">
    <location>
        <begin position="487"/>
        <end position="496"/>
    </location>
</feature>
<dbReference type="Gene3D" id="1.10.150.20">
    <property type="entry name" value="5' to 3' exonuclease, C-terminal subdomain"/>
    <property type="match status" value="1"/>
</dbReference>
<feature type="domain" description="ERCC4" evidence="11">
    <location>
        <begin position="896"/>
        <end position="976"/>
    </location>
</feature>
<keyword evidence="5" id="KW-0227">DNA damage</keyword>
<dbReference type="InterPro" id="IPR011335">
    <property type="entry name" value="Restrct_endonuc-II-like"/>
</dbReference>
<dbReference type="Pfam" id="PF02732">
    <property type="entry name" value="ERCC4"/>
    <property type="match status" value="1"/>
</dbReference>
<dbReference type="Gene3D" id="3.40.50.10130">
    <property type="match status" value="1"/>
</dbReference>
<dbReference type="GO" id="GO:0000110">
    <property type="term" value="C:nucleotide-excision repair factor 1 complex"/>
    <property type="evidence" value="ECO:0007669"/>
    <property type="project" value="TreeGrafter"/>
</dbReference>
<evidence type="ECO:0000256" key="6">
    <source>
        <dbReference type="ARBA" id="ARBA00022801"/>
    </source>
</evidence>
<keyword evidence="3" id="KW-0540">Nuclease</keyword>
<evidence type="ECO:0000313" key="13">
    <source>
        <dbReference type="Proteomes" id="UP001342314"/>
    </source>
</evidence>
<evidence type="ECO:0000256" key="1">
    <source>
        <dbReference type="ARBA" id="ARBA00004123"/>
    </source>
</evidence>
<feature type="compositionally biased region" description="Low complexity" evidence="10">
    <location>
        <begin position="695"/>
        <end position="705"/>
    </location>
</feature>
<keyword evidence="8" id="KW-0234">DNA repair</keyword>
<keyword evidence="4" id="KW-0255">Endonuclease</keyword>
<evidence type="ECO:0000256" key="8">
    <source>
        <dbReference type="ARBA" id="ARBA00023204"/>
    </source>
</evidence>
<evidence type="ECO:0000256" key="2">
    <source>
        <dbReference type="ARBA" id="ARBA00010015"/>
    </source>
</evidence>
<dbReference type="Proteomes" id="UP001342314">
    <property type="component" value="Unassembled WGS sequence"/>
</dbReference>
<evidence type="ECO:0000256" key="3">
    <source>
        <dbReference type="ARBA" id="ARBA00022722"/>
    </source>
</evidence>
<dbReference type="SUPFAM" id="SSF47781">
    <property type="entry name" value="RuvA domain 2-like"/>
    <property type="match status" value="1"/>
</dbReference>
<dbReference type="FunFam" id="3.40.50.10130:FF:000002">
    <property type="entry name" value="DNA repair endonuclease XPF"/>
    <property type="match status" value="1"/>
</dbReference>
<gene>
    <name evidence="12" type="ORF">Rhopal_006389-T1</name>
</gene>
<dbReference type="PANTHER" id="PTHR10150">
    <property type="entry name" value="DNA REPAIR ENDONUCLEASE XPF"/>
    <property type="match status" value="1"/>
</dbReference>
<feature type="compositionally biased region" description="Low complexity" evidence="10">
    <location>
        <begin position="455"/>
        <end position="470"/>
    </location>
</feature>
<dbReference type="GO" id="GO:0000014">
    <property type="term" value="F:single-stranded DNA endodeoxyribonuclease activity"/>
    <property type="evidence" value="ECO:0007669"/>
    <property type="project" value="TreeGrafter"/>
</dbReference>
<dbReference type="GO" id="GO:1901255">
    <property type="term" value="P:nucleotide-excision repair involved in interstrand cross-link repair"/>
    <property type="evidence" value="ECO:0007669"/>
    <property type="project" value="TreeGrafter"/>
</dbReference>
<keyword evidence="13" id="KW-1185">Reference proteome</keyword>
<protein>
    <recommendedName>
        <fullName evidence="11">ERCC4 domain-containing protein</fullName>
    </recommendedName>
</protein>
<comment type="similarity">
    <text evidence="2">Belongs to the XPF family.</text>
</comment>
<dbReference type="GO" id="GO:0003697">
    <property type="term" value="F:single-stranded DNA binding"/>
    <property type="evidence" value="ECO:0007669"/>
    <property type="project" value="TreeGrafter"/>
</dbReference>
<evidence type="ECO:0000256" key="7">
    <source>
        <dbReference type="ARBA" id="ARBA00023125"/>
    </source>
</evidence>
<dbReference type="PANTHER" id="PTHR10150:SF0">
    <property type="entry name" value="DNA REPAIR ENDONUCLEASE XPF"/>
    <property type="match status" value="1"/>
</dbReference>
<dbReference type="EMBL" id="BQKY01000013">
    <property type="protein sequence ID" value="GJN93336.1"/>
    <property type="molecule type" value="Genomic_DNA"/>
</dbReference>
<keyword evidence="6" id="KW-0378">Hydrolase</keyword>